<feature type="transmembrane region" description="Helical" evidence="1">
    <location>
        <begin position="16"/>
        <end position="37"/>
    </location>
</feature>
<evidence type="ECO:0000313" key="3">
    <source>
        <dbReference type="Proteomes" id="UP001354931"/>
    </source>
</evidence>
<comment type="caution">
    <text evidence="2">The sequence shown here is derived from an EMBL/GenBank/DDBJ whole genome shotgun (WGS) entry which is preliminary data.</text>
</comment>
<organism evidence="2 3">
    <name type="scientific">Streptomyces endophyticus</name>
    <dbReference type="NCBI Taxonomy" id="714166"/>
    <lineage>
        <taxon>Bacteria</taxon>
        <taxon>Bacillati</taxon>
        <taxon>Actinomycetota</taxon>
        <taxon>Actinomycetes</taxon>
        <taxon>Kitasatosporales</taxon>
        <taxon>Streptomycetaceae</taxon>
        <taxon>Streptomyces</taxon>
    </lineage>
</organism>
<sequence>MSHPALSGPPPKHHMALMIWVSVFPTLTVLELLFHTWLDGLPMVVQTLILSALVVPTVVYVLMPRLHRVRGKLLARRTPRASA</sequence>
<dbReference type="EMBL" id="JAOZYC010000094">
    <property type="protein sequence ID" value="MEB8338540.1"/>
    <property type="molecule type" value="Genomic_DNA"/>
</dbReference>
<keyword evidence="1" id="KW-0472">Membrane</keyword>
<keyword evidence="1" id="KW-0812">Transmembrane</keyword>
<keyword evidence="3" id="KW-1185">Reference proteome</keyword>
<proteinExistence type="predicted"/>
<name>A0ABU6F3G2_9ACTN</name>
<accession>A0ABU6F3G2</accession>
<dbReference type="Proteomes" id="UP001354931">
    <property type="component" value="Unassembled WGS sequence"/>
</dbReference>
<gene>
    <name evidence="2" type="ORF">OKJ99_13640</name>
</gene>
<reference evidence="2 3" key="1">
    <citation type="submission" date="2022-10" db="EMBL/GenBank/DDBJ databases">
        <authorList>
            <person name="Xie J."/>
            <person name="Shen N."/>
        </authorList>
    </citation>
    <scope>NUCLEOTIDE SEQUENCE [LARGE SCALE GENOMIC DNA]</scope>
    <source>
        <strain evidence="2 3">YIM65594</strain>
    </source>
</reference>
<evidence type="ECO:0000256" key="1">
    <source>
        <dbReference type="SAM" id="Phobius"/>
    </source>
</evidence>
<protein>
    <submittedName>
        <fullName evidence="2">Uncharacterized protein</fullName>
    </submittedName>
</protein>
<dbReference type="RefSeq" id="WP_326016332.1">
    <property type="nucleotide sequence ID" value="NZ_JAOZYC010000094.1"/>
</dbReference>
<evidence type="ECO:0000313" key="2">
    <source>
        <dbReference type="EMBL" id="MEB8338540.1"/>
    </source>
</evidence>
<keyword evidence="1" id="KW-1133">Transmembrane helix</keyword>
<feature type="transmembrane region" description="Helical" evidence="1">
    <location>
        <begin position="43"/>
        <end position="63"/>
    </location>
</feature>